<accession>A0AAE8BCW4</accession>
<evidence type="ECO:0000313" key="1">
    <source>
        <dbReference type="EMBL" id="QYA57303.1"/>
    </source>
</evidence>
<proteinExistence type="predicted"/>
<name>A0AAE8BCW4_9CAUD</name>
<dbReference type="EMBL" id="MW749004">
    <property type="protein sequence ID" value="QYA57303.1"/>
    <property type="molecule type" value="Genomic_DNA"/>
</dbReference>
<reference evidence="1 2" key="1">
    <citation type="submission" date="2021-03" db="EMBL/GenBank/DDBJ databases">
        <authorList>
            <person name="Thompson D.W."/>
            <person name="Brown H.M.F."/>
            <person name="Thompson S.D."/>
            <person name="Grose J.H."/>
        </authorList>
    </citation>
    <scope>NUCLEOTIDE SEQUENCE [LARGE SCALE GENOMIC DNA]</scope>
</reference>
<evidence type="ECO:0000313" key="2">
    <source>
        <dbReference type="Proteomes" id="UP000827415"/>
    </source>
</evidence>
<dbReference type="Proteomes" id="UP000827415">
    <property type="component" value="Segment"/>
</dbReference>
<organism evidence="1 2">
    <name type="scientific">Hafnia phage vB_HpaM_Zyzzx</name>
    <dbReference type="NCBI Taxonomy" id="2836109"/>
    <lineage>
        <taxon>Viruses</taxon>
        <taxon>Duplodnaviria</taxon>
        <taxon>Heunggongvirae</taxon>
        <taxon>Uroviricota</taxon>
        <taxon>Caudoviricetes</taxon>
        <taxon>Andersonviridae</taxon>
        <taxon>Andersonviridae incertae sedis</taxon>
        <taxon>Daniellevirus</taxon>
        <taxon>Daniellevirus Zyzzx</taxon>
    </lineage>
</organism>
<protein>
    <submittedName>
        <fullName evidence="1">Uncharacterized protein</fullName>
    </submittedName>
</protein>
<keyword evidence="2" id="KW-1185">Reference proteome</keyword>
<sequence>MNRSIKAGDNVMVKFNHSINAPVSAHKVHTVLEVYPDKTMLLKGFPEPVKLEMFDKMVINRKAMKAYK</sequence>
<gene>
    <name evidence="1" type="ORF">ZYZZX_75</name>
</gene>